<evidence type="ECO:0000313" key="9">
    <source>
        <dbReference type="EMBL" id="HIU94563.1"/>
    </source>
</evidence>
<dbReference type="EC" id="4.1.2.14" evidence="5"/>
<evidence type="ECO:0000256" key="6">
    <source>
        <dbReference type="ARBA" id="ARBA00023239"/>
    </source>
</evidence>
<keyword evidence="6" id="KW-0456">Lyase</keyword>
<comment type="caution">
    <text evidence="9">The sequence shown here is derived from an EMBL/GenBank/DDBJ whole genome shotgun (WGS) entry which is preliminary data.</text>
</comment>
<reference evidence="9" key="1">
    <citation type="submission" date="2020-10" db="EMBL/GenBank/DDBJ databases">
        <authorList>
            <person name="Gilroy R."/>
        </authorList>
    </citation>
    <scope>NUCLEOTIDE SEQUENCE</scope>
    <source>
        <strain evidence="9">ChiGjej2B2-16831</strain>
    </source>
</reference>
<reference evidence="9" key="2">
    <citation type="journal article" date="2021" name="PeerJ">
        <title>Extensive microbial diversity within the chicken gut microbiome revealed by metagenomics and culture.</title>
        <authorList>
            <person name="Gilroy R."/>
            <person name="Ravi A."/>
            <person name="Getino M."/>
            <person name="Pursley I."/>
            <person name="Horton D.L."/>
            <person name="Alikhan N.F."/>
            <person name="Baker D."/>
            <person name="Gharbi K."/>
            <person name="Hall N."/>
            <person name="Watson M."/>
            <person name="Adriaenssens E.M."/>
            <person name="Foster-Nyarko E."/>
            <person name="Jarju S."/>
            <person name="Secka A."/>
            <person name="Antonio M."/>
            <person name="Oren A."/>
            <person name="Chaudhuri R.R."/>
            <person name="La Ragione R."/>
            <person name="Hildebrand F."/>
            <person name="Pallen M.J."/>
        </authorList>
    </citation>
    <scope>NUCLEOTIDE SEQUENCE</scope>
    <source>
        <strain evidence="9">ChiGjej2B2-16831</strain>
    </source>
</reference>
<dbReference type="NCBIfam" id="NF004325">
    <property type="entry name" value="PRK05718.1"/>
    <property type="match status" value="1"/>
</dbReference>
<comment type="catalytic activity">
    <reaction evidence="1">
        <text>2-dehydro-3-deoxy-6-phospho-D-gluconate = D-glyceraldehyde 3-phosphate + pyruvate</text>
        <dbReference type="Rhea" id="RHEA:17089"/>
        <dbReference type="ChEBI" id="CHEBI:15361"/>
        <dbReference type="ChEBI" id="CHEBI:57569"/>
        <dbReference type="ChEBI" id="CHEBI:59776"/>
        <dbReference type="EC" id="4.1.2.14"/>
    </reaction>
</comment>
<comment type="pathway">
    <text evidence="2">Carbohydrate acid metabolism; 2-dehydro-3-deoxy-D-gluconate degradation; D-glyceraldehyde 3-phosphate and pyruvate from 2-dehydro-3-deoxy-D-gluconate: step 2/2.</text>
</comment>
<dbReference type="Proteomes" id="UP000824128">
    <property type="component" value="Unassembled WGS sequence"/>
</dbReference>
<evidence type="ECO:0000256" key="5">
    <source>
        <dbReference type="ARBA" id="ARBA00013063"/>
    </source>
</evidence>
<dbReference type="PANTHER" id="PTHR30246">
    <property type="entry name" value="2-KETO-3-DEOXY-6-PHOSPHOGLUCONATE ALDOLASE"/>
    <property type="match status" value="1"/>
</dbReference>
<evidence type="ECO:0000256" key="1">
    <source>
        <dbReference type="ARBA" id="ARBA00000654"/>
    </source>
</evidence>
<evidence type="ECO:0000256" key="4">
    <source>
        <dbReference type="ARBA" id="ARBA00011233"/>
    </source>
</evidence>
<dbReference type="SUPFAM" id="SSF51569">
    <property type="entry name" value="Aldolase"/>
    <property type="match status" value="1"/>
</dbReference>
<proteinExistence type="inferred from homology"/>
<comment type="subunit">
    <text evidence="4">Homotrimer.</text>
</comment>
<accession>A0A9D1N4L1</accession>
<name>A0A9D1N4L1_9FIRM</name>
<evidence type="ECO:0000256" key="8">
    <source>
        <dbReference type="ARBA" id="ARBA00023277"/>
    </source>
</evidence>
<evidence type="ECO:0000313" key="10">
    <source>
        <dbReference type="Proteomes" id="UP000824128"/>
    </source>
</evidence>
<dbReference type="PANTHER" id="PTHR30246:SF1">
    <property type="entry name" value="2-DEHYDRO-3-DEOXY-6-PHOSPHOGALACTONATE ALDOLASE-RELATED"/>
    <property type="match status" value="1"/>
</dbReference>
<keyword evidence="8" id="KW-0119">Carbohydrate metabolism</keyword>
<dbReference type="InterPro" id="IPR013785">
    <property type="entry name" value="Aldolase_TIM"/>
</dbReference>
<gene>
    <name evidence="9" type="ORF">IAD24_05320</name>
</gene>
<comment type="similarity">
    <text evidence="3">Belongs to the KHG/KDPG aldolase family.</text>
</comment>
<dbReference type="Pfam" id="PF01081">
    <property type="entry name" value="Aldolase"/>
    <property type="match status" value="1"/>
</dbReference>
<dbReference type="InterPro" id="IPR031337">
    <property type="entry name" value="KDPG/KHG_AS_1"/>
</dbReference>
<dbReference type="PROSITE" id="PS00159">
    <property type="entry name" value="ALDOLASE_KDPG_KHG_1"/>
    <property type="match status" value="1"/>
</dbReference>
<evidence type="ECO:0000256" key="3">
    <source>
        <dbReference type="ARBA" id="ARBA00006906"/>
    </source>
</evidence>
<evidence type="ECO:0000256" key="2">
    <source>
        <dbReference type="ARBA" id="ARBA00004736"/>
    </source>
</evidence>
<dbReference type="CDD" id="cd00452">
    <property type="entry name" value="KDPG_aldolase"/>
    <property type="match status" value="1"/>
</dbReference>
<dbReference type="GO" id="GO:0008675">
    <property type="term" value="F:2-dehydro-3-deoxy-phosphogluconate aldolase activity"/>
    <property type="evidence" value="ECO:0007669"/>
    <property type="project" value="UniProtKB-EC"/>
</dbReference>
<protein>
    <recommendedName>
        <fullName evidence="5">2-dehydro-3-deoxy-phosphogluconate aldolase</fullName>
        <ecNumber evidence="5">4.1.2.14</ecNumber>
    </recommendedName>
</protein>
<sequence>MNSILEQIGALGIVPVIKIEDADKAQPLAEAMCAGGLPLAEITFRTASAAKAIENVAKHVPDMLVGAGTVLTCEQVDRALDAGARFIVSPGFNEKVVQHCIKRGVPITPGCSCPSDLERAIENGLEVVKFFPAEQSGGLKYIKAISAPYAQLRFIPTGGISTKNLNEYLSFGKVLACGGSWLAPADLVAAGDFAGVERIVREAVSLVLGVTIRHIGVNAADAGASLDTARAFASLLRTQVKQGNSSNFAGTLVEVMKQPFRGAHGHIALGVNNIPRALAYMARCGFAADMESAKYDDAGAIKTVYLSDEIGGFAIHLLQN</sequence>
<dbReference type="NCBIfam" id="TIGR01182">
    <property type="entry name" value="eda"/>
    <property type="match status" value="1"/>
</dbReference>
<dbReference type="AlphaFoldDB" id="A0A9D1N4L1"/>
<keyword evidence="7" id="KW-0704">Schiff base</keyword>
<dbReference type="EMBL" id="DVNZ01000167">
    <property type="protein sequence ID" value="HIU94563.1"/>
    <property type="molecule type" value="Genomic_DNA"/>
</dbReference>
<dbReference type="InterPro" id="IPR000887">
    <property type="entry name" value="Aldlse_KDPG_KHG"/>
</dbReference>
<organism evidence="9 10">
    <name type="scientific">Candidatus Aphodomorpha intestinavium</name>
    <dbReference type="NCBI Taxonomy" id="2840672"/>
    <lineage>
        <taxon>Bacteria</taxon>
        <taxon>Bacillati</taxon>
        <taxon>Bacillota</taxon>
        <taxon>Clostridia</taxon>
        <taxon>Eubacteriales</taxon>
        <taxon>Candidatus Aphodomorpha</taxon>
    </lineage>
</organism>
<dbReference type="InterPro" id="IPR031338">
    <property type="entry name" value="KDPG/KHG_AS_2"/>
</dbReference>
<dbReference type="PROSITE" id="PS00160">
    <property type="entry name" value="ALDOLASE_KDPG_KHG_2"/>
    <property type="match status" value="1"/>
</dbReference>
<evidence type="ECO:0000256" key="7">
    <source>
        <dbReference type="ARBA" id="ARBA00023270"/>
    </source>
</evidence>
<dbReference type="Gene3D" id="3.20.20.70">
    <property type="entry name" value="Aldolase class I"/>
    <property type="match status" value="1"/>
</dbReference>